<dbReference type="InterPro" id="IPR014284">
    <property type="entry name" value="RNA_pol_sigma-70_dom"/>
</dbReference>
<reference evidence="7 8" key="1">
    <citation type="submission" date="2024-06" db="EMBL/GenBank/DDBJ databases">
        <title>Chitinophaga defluvii sp. nov., isolated from municipal sewage.</title>
        <authorList>
            <person name="Zhang L."/>
        </authorList>
    </citation>
    <scope>NUCLEOTIDE SEQUENCE [LARGE SCALE GENOMIC DNA]</scope>
    <source>
        <strain evidence="7 8">H8</strain>
    </source>
</reference>
<dbReference type="SUPFAM" id="SSF88659">
    <property type="entry name" value="Sigma3 and sigma4 domains of RNA polymerase sigma factors"/>
    <property type="match status" value="1"/>
</dbReference>
<dbReference type="PANTHER" id="PTHR43133">
    <property type="entry name" value="RNA POLYMERASE ECF-TYPE SIGMA FACTO"/>
    <property type="match status" value="1"/>
</dbReference>
<evidence type="ECO:0000256" key="1">
    <source>
        <dbReference type="ARBA" id="ARBA00010641"/>
    </source>
</evidence>
<dbReference type="InterPro" id="IPR014327">
    <property type="entry name" value="RNA_pol_sigma70_bacteroid"/>
</dbReference>
<dbReference type="InterPro" id="IPR013325">
    <property type="entry name" value="RNA_pol_sigma_r2"/>
</dbReference>
<keyword evidence="2" id="KW-0805">Transcription regulation</keyword>
<protein>
    <submittedName>
        <fullName evidence="7">RNA polymerase sigma-70 factor</fullName>
    </submittedName>
</protein>
<dbReference type="NCBIfam" id="TIGR02985">
    <property type="entry name" value="Sig70_bacteroi1"/>
    <property type="match status" value="1"/>
</dbReference>
<evidence type="ECO:0000256" key="4">
    <source>
        <dbReference type="ARBA" id="ARBA00023163"/>
    </source>
</evidence>
<organism evidence="7 8">
    <name type="scientific">Chitinophaga defluvii</name>
    <dbReference type="NCBI Taxonomy" id="3163343"/>
    <lineage>
        <taxon>Bacteria</taxon>
        <taxon>Pseudomonadati</taxon>
        <taxon>Bacteroidota</taxon>
        <taxon>Chitinophagia</taxon>
        <taxon>Chitinophagales</taxon>
        <taxon>Chitinophagaceae</taxon>
        <taxon>Chitinophaga</taxon>
    </lineage>
</organism>
<dbReference type="InterPro" id="IPR013249">
    <property type="entry name" value="RNA_pol_sigma70_r4_t2"/>
</dbReference>
<accession>A0ABV2TA39</accession>
<keyword evidence="4" id="KW-0804">Transcription</keyword>
<keyword evidence="8" id="KW-1185">Reference proteome</keyword>
<evidence type="ECO:0000259" key="5">
    <source>
        <dbReference type="Pfam" id="PF04542"/>
    </source>
</evidence>
<evidence type="ECO:0000313" key="8">
    <source>
        <dbReference type="Proteomes" id="UP001549749"/>
    </source>
</evidence>
<dbReference type="PANTHER" id="PTHR43133:SF46">
    <property type="entry name" value="RNA POLYMERASE SIGMA-70 FACTOR ECF SUBFAMILY"/>
    <property type="match status" value="1"/>
</dbReference>
<feature type="domain" description="RNA polymerase sigma-70 region 2" evidence="5">
    <location>
        <begin position="27"/>
        <end position="90"/>
    </location>
</feature>
<proteinExistence type="inferred from homology"/>
<dbReference type="Pfam" id="PF08281">
    <property type="entry name" value="Sigma70_r4_2"/>
    <property type="match status" value="1"/>
</dbReference>
<dbReference type="InterPro" id="IPR013324">
    <property type="entry name" value="RNA_pol_sigma_r3/r4-like"/>
</dbReference>
<dbReference type="NCBIfam" id="TIGR02937">
    <property type="entry name" value="sigma70-ECF"/>
    <property type="match status" value="1"/>
</dbReference>
<sequence>MDTSNTAHDRLTAATQHEDAVTFDQVYTHHWKPLYRTAFRILKDEQAAEDIVQDTFVRLWEKWDTILHINIRGWLFTTSYHLVLKKLKQLQASESLEHANFPEPLAGEADELIRTRQLQLQLETCVNNLPEQCRRVYLMSKREEFSIKRIAMELGISPKTVEYHVSTAFKRIRQGIGRSTLLLWLCCNLFF</sequence>
<dbReference type="InterPro" id="IPR007627">
    <property type="entry name" value="RNA_pol_sigma70_r2"/>
</dbReference>
<evidence type="ECO:0000256" key="2">
    <source>
        <dbReference type="ARBA" id="ARBA00023015"/>
    </source>
</evidence>
<dbReference type="Pfam" id="PF04542">
    <property type="entry name" value="Sigma70_r2"/>
    <property type="match status" value="1"/>
</dbReference>
<dbReference type="SUPFAM" id="SSF88946">
    <property type="entry name" value="Sigma2 domain of RNA polymerase sigma factors"/>
    <property type="match status" value="1"/>
</dbReference>
<gene>
    <name evidence="7" type="ORF">ABR189_20980</name>
</gene>
<feature type="domain" description="RNA polymerase sigma factor 70 region 4 type 2" evidence="6">
    <location>
        <begin position="120"/>
        <end position="172"/>
    </location>
</feature>
<evidence type="ECO:0000259" key="6">
    <source>
        <dbReference type="Pfam" id="PF08281"/>
    </source>
</evidence>
<dbReference type="EMBL" id="JBEXAC010000002">
    <property type="protein sequence ID" value="MET6999878.1"/>
    <property type="molecule type" value="Genomic_DNA"/>
</dbReference>
<keyword evidence="3" id="KW-0731">Sigma factor</keyword>
<dbReference type="RefSeq" id="WP_354662439.1">
    <property type="nucleotide sequence ID" value="NZ_JBEXAC010000002.1"/>
</dbReference>
<dbReference type="Gene3D" id="1.10.10.10">
    <property type="entry name" value="Winged helix-like DNA-binding domain superfamily/Winged helix DNA-binding domain"/>
    <property type="match status" value="1"/>
</dbReference>
<name>A0ABV2TA39_9BACT</name>
<evidence type="ECO:0000313" key="7">
    <source>
        <dbReference type="EMBL" id="MET6999878.1"/>
    </source>
</evidence>
<dbReference type="InterPro" id="IPR039425">
    <property type="entry name" value="RNA_pol_sigma-70-like"/>
</dbReference>
<dbReference type="Proteomes" id="UP001549749">
    <property type="component" value="Unassembled WGS sequence"/>
</dbReference>
<evidence type="ECO:0000256" key="3">
    <source>
        <dbReference type="ARBA" id="ARBA00023082"/>
    </source>
</evidence>
<dbReference type="Gene3D" id="1.10.1740.10">
    <property type="match status" value="1"/>
</dbReference>
<comment type="caution">
    <text evidence="7">The sequence shown here is derived from an EMBL/GenBank/DDBJ whole genome shotgun (WGS) entry which is preliminary data.</text>
</comment>
<comment type="similarity">
    <text evidence="1">Belongs to the sigma-70 factor family. ECF subfamily.</text>
</comment>
<dbReference type="InterPro" id="IPR036388">
    <property type="entry name" value="WH-like_DNA-bd_sf"/>
</dbReference>